<sequence length="84" mass="9288">MPRLPLDLAAHDPVKNHDQYGHADCDVLKGFFGDDTAVLQVRQAQHDRQNAEGDQNRVNQTLLVGHNGFLNARERAVGTACLRA</sequence>
<reference evidence="1 2" key="1">
    <citation type="submission" date="2018-08" db="EMBL/GenBank/DDBJ databases">
        <title>Recombination of ecologically and evolutionarily significant loci maintains genetic cohesion in the Pseudomonas syringae species complex.</title>
        <authorList>
            <person name="Dillon M."/>
            <person name="Thakur S."/>
            <person name="Almeida R.N.D."/>
            <person name="Weir B.S."/>
            <person name="Guttman D.S."/>
        </authorList>
    </citation>
    <scope>NUCLEOTIDE SEQUENCE [LARGE SCALE GENOMIC DNA]</scope>
    <source>
        <strain evidence="1 2">ICMP 11899</strain>
    </source>
</reference>
<protein>
    <submittedName>
        <fullName evidence="1">Uncharacterized protein</fullName>
    </submittedName>
</protein>
<proteinExistence type="predicted"/>
<dbReference type="EMBL" id="RBUM01000319">
    <property type="protein sequence ID" value="RMV13603.1"/>
    <property type="molecule type" value="Genomic_DNA"/>
</dbReference>
<dbReference type="AlphaFoldDB" id="A0A3M6A2Q0"/>
<organism evidence="1 2">
    <name type="scientific">Pseudomonas savastanoi</name>
    <name type="common">Pseudomonas syringae pv. savastanoi</name>
    <dbReference type="NCBI Taxonomy" id="29438"/>
    <lineage>
        <taxon>Bacteria</taxon>
        <taxon>Pseudomonadati</taxon>
        <taxon>Pseudomonadota</taxon>
        <taxon>Gammaproteobacteria</taxon>
        <taxon>Pseudomonadales</taxon>
        <taxon>Pseudomonadaceae</taxon>
        <taxon>Pseudomonas</taxon>
    </lineage>
</organism>
<gene>
    <name evidence="1" type="ORF">ALP17_110842</name>
</gene>
<dbReference type="Proteomes" id="UP000270795">
    <property type="component" value="Unassembled WGS sequence"/>
</dbReference>
<name>A0A3M6A2Q0_PSESS</name>
<accession>A0A3M6A2Q0</accession>
<evidence type="ECO:0000313" key="1">
    <source>
        <dbReference type="EMBL" id="RMV13603.1"/>
    </source>
</evidence>
<evidence type="ECO:0000313" key="2">
    <source>
        <dbReference type="Proteomes" id="UP000270795"/>
    </source>
</evidence>
<comment type="caution">
    <text evidence="1">The sequence shown here is derived from an EMBL/GenBank/DDBJ whole genome shotgun (WGS) entry which is preliminary data.</text>
</comment>